<accession>A0A6J4SXC3</accession>
<name>A0A6J4SXC3_9ACTN</name>
<gene>
    <name evidence="2" type="ORF">AVDCRST_MAG12-3054</name>
</gene>
<dbReference type="AlphaFoldDB" id="A0A6J4SXC3"/>
<evidence type="ECO:0000313" key="2">
    <source>
        <dbReference type="EMBL" id="CAA9507757.1"/>
    </source>
</evidence>
<sequence>MEGRENAPEGGAGSRIPARGSRGRDETGNAGAAGGRPPDRRLRRAGPAGWRRRARTVFAIGVMG</sequence>
<organism evidence="2">
    <name type="scientific">uncultured Rubrobacteraceae bacterium</name>
    <dbReference type="NCBI Taxonomy" id="349277"/>
    <lineage>
        <taxon>Bacteria</taxon>
        <taxon>Bacillati</taxon>
        <taxon>Actinomycetota</taxon>
        <taxon>Rubrobacteria</taxon>
        <taxon>Rubrobacterales</taxon>
        <taxon>Rubrobacteraceae</taxon>
        <taxon>environmental samples</taxon>
    </lineage>
</organism>
<reference evidence="2" key="1">
    <citation type="submission" date="2020-02" db="EMBL/GenBank/DDBJ databases">
        <authorList>
            <person name="Meier V. D."/>
        </authorList>
    </citation>
    <scope>NUCLEOTIDE SEQUENCE</scope>
    <source>
        <strain evidence="2">AVDCRST_MAG12</strain>
    </source>
</reference>
<protein>
    <submittedName>
        <fullName evidence="2">Uncharacterized protein</fullName>
    </submittedName>
</protein>
<proteinExistence type="predicted"/>
<evidence type="ECO:0000256" key="1">
    <source>
        <dbReference type="SAM" id="MobiDB-lite"/>
    </source>
</evidence>
<dbReference type="EMBL" id="CADCVK010000427">
    <property type="protein sequence ID" value="CAA9507757.1"/>
    <property type="molecule type" value="Genomic_DNA"/>
</dbReference>
<feature type="region of interest" description="Disordered" evidence="1">
    <location>
        <begin position="1"/>
        <end position="51"/>
    </location>
</feature>